<evidence type="ECO:0000259" key="3">
    <source>
        <dbReference type="Pfam" id="PF00501"/>
    </source>
</evidence>
<proteinExistence type="predicted"/>
<dbReference type="Gene3D" id="3.30.300.30">
    <property type="match status" value="1"/>
</dbReference>
<dbReference type="GO" id="GO:0044550">
    <property type="term" value="P:secondary metabolite biosynthetic process"/>
    <property type="evidence" value="ECO:0007669"/>
    <property type="project" value="TreeGrafter"/>
</dbReference>
<feature type="transmembrane region" description="Helical" evidence="2">
    <location>
        <begin position="264"/>
        <end position="282"/>
    </location>
</feature>
<dbReference type="PANTHER" id="PTHR43352:SF1">
    <property type="entry name" value="ANTHRANILATE--COA LIGASE"/>
    <property type="match status" value="1"/>
</dbReference>
<dbReference type="GO" id="GO:0005524">
    <property type="term" value="F:ATP binding"/>
    <property type="evidence" value="ECO:0007669"/>
    <property type="project" value="InterPro"/>
</dbReference>
<accession>M2Y4K4</accession>
<feature type="domain" description="AMP-dependent synthetase/ligase" evidence="3">
    <location>
        <begin position="26"/>
        <end position="381"/>
    </location>
</feature>
<dbReference type="InterPro" id="IPR000873">
    <property type="entry name" value="AMP-dep_synth/lig_dom"/>
</dbReference>
<dbReference type="GO" id="GO:0016405">
    <property type="term" value="F:CoA-ligase activity"/>
    <property type="evidence" value="ECO:0007669"/>
    <property type="project" value="InterPro"/>
</dbReference>
<name>M2Y4K4_9PROT</name>
<evidence type="ECO:0000313" key="5">
    <source>
        <dbReference type="EMBL" id="EME68031.1"/>
    </source>
</evidence>
<dbReference type="InterPro" id="IPR045851">
    <property type="entry name" value="AMP-bd_C_sf"/>
</dbReference>
<dbReference type="Gene3D" id="3.40.50.12780">
    <property type="entry name" value="N-terminal domain of ligase-like"/>
    <property type="match status" value="1"/>
</dbReference>
<keyword evidence="6" id="KW-1185">Reference proteome</keyword>
<dbReference type="InterPro" id="IPR025110">
    <property type="entry name" value="AMP-bd_C"/>
</dbReference>
<dbReference type="GO" id="GO:0016878">
    <property type="term" value="F:acid-thiol ligase activity"/>
    <property type="evidence" value="ECO:0007669"/>
    <property type="project" value="TreeGrafter"/>
</dbReference>
<dbReference type="eggNOG" id="COG0365">
    <property type="taxonomic scope" value="Bacteria"/>
</dbReference>
<evidence type="ECO:0000256" key="1">
    <source>
        <dbReference type="ARBA" id="ARBA00022598"/>
    </source>
</evidence>
<keyword evidence="1 5" id="KW-0436">Ligase</keyword>
<dbReference type="PATRIC" id="fig|1244869.3.peg.4067"/>
<evidence type="ECO:0000313" key="6">
    <source>
        <dbReference type="Proteomes" id="UP000011744"/>
    </source>
</evidence>
<dbReference type="EMBL" id="AONQ01000087">
    <property type="protein sequence ID" value="EME68031.1"/>
    <property type="molecule type" value="Genomic_DNA"/>
</dbReference>
<dbReference type="Proteomes" id="UP000011744">
    <property type="component" value="Unassembled WGS sequence"/>
</dbReference>
<sequence>MRQGETGPEFHFPTPFNVAVPFIDRHVAEGRGKKAAILSFAETVDYETLVANVNRYGNALLRLGLHPGDRMLMVVKDAPEFYYAFWGAVKAGIIPVPLNTMLTPPDYAFIISDSGAKALIYSEEFRVPVDAALEEGVKPAHLVLVRHGDSCLHDLAAVEPTTLSAIPASADDECFWLYSSGTTGRPKGVIHVHQDIVATCQLYAVNAQGCQESDIFYSIPRLFFAFGMGCAMTFPLWVGGTAVLDTRRPTPDISAEIFRTFKPTVFAAVPTYLAALLASSALGRKDLASLRRCVSGGEALPEELQRRWTEIAPIPITDGVGSTEALHTYICNRIGQMRANTSGKAVPGYQVKIIDEAGKEVLDDRTGRLWVKGPSVTRKYWNNPEKTSATIQNGWLDTGDTYRRDEDGYYYFCGRNDDMMKVGGIWVAPFEIESTLISHPDVLEAAVVARADEAGLIKPEAWIVLKDPNRKSDGLADKIRDFCKKEMAPYKYPRWIHFVEYLPKTATGKIQRFRLRTMS</sequence>
<keyword evidence="2" id="KW-0812">Transmembrane</keyword>
<dbReference type="Pfam" id="PF13193">
    <property type="entry name" value="AMP-binding_C"/>
    <property type="match status" value="1"/>
</dbReference>
<dbReference type="InterPro" id="IPR011957">
    <property type="entry name" value="Benz_CoA_lig"/>
</dbReference>
<dbReference type="NCBIfam" id="TIGR02262">
    <property type="entry name" value="benz_CoA_lig"/>
    <property type="match status" value="1"/>
</dbReference>
<dbReference type="PANTHER" id="PTHR43352">
    <property type="entry name" value="ACETYL-COA SYNTHETASE"/>
    <property type="match status" value="1"/>
</dbReference>
<dbReference type="OrthoDB" id="4471305at2"/>
<gene>
    <name evidence="5" type="ORF">H261_20487</name>
</gene>
<dbReference type="SUPFAM" id="SSF56801">
    <property type="entry name" value="Acetyl-CoA synthetase-like"/>
    <property type="match status" value="1"/>
</dbReference>
<reference evidence="5 6" key="1">
    <citation type="journal article" date="2014" name="Genome Announc.">
        <title>Draft Genome Sequence of Magnetospirillum sp. Strain SO-1, a Freshwater Magnetotactic Bacterium Isolated from the Ol'khovka River, Russia.</title>
        <authorList>
            <person name="Grouzdev D.S."/>
            <person name="Dziuba M.V."/>
            <person name="Sukhacheva M.S."/>
            <person name="Mardanov A.V."/>
            <person name="Beletskiy A.V."/>
            <person name="Kuznetsov B.B."/>
            <person name="Skryabin K.G."/>
        </authorList>
    </citation>
    <scope>NUCLEOTIDE SEQUENCE [LARGE SCALE GENOMIC DNA]</scope>
    <source>
        <strain evidence="5 6">SO-1</strain>
    </source>
</reference>
<organism evidence="5 6">
    <name type="scientific">Paramagnetospirillum caucaseum</name>
    <dbReference type="NCBI Taxonomy" id="1244869"/>
    <lineage>
        <taxon>Bacteria</taxon>
        <taxon>Pseudomonadati</taxon>
        <taxon>Pseudomonadota</taxon>
        <taxon>Alphaproteobacteria</taxon>
        <taxon>Rhodospirillales</taxon>
        <taxon>Magnetospirillaceae</taxon>
        <taxon>Paramagnetospirillum</taxon>
    </lineage>
</organism>
<dbReference type="InterPro" id="IPR042099">
    <property type="entry name" value="ANL_N_sf"/>
</dbReference>
<feature type="transmembrane region" description="Helical" evidence="2">
    <location>
        <begin position="222"/>
        <end position="244"/>
    </location>
</feature>
<keyword evidence="2" id="KW-0472">Membrane</keyword>
<protein>
    <submittedName>
        <fullName evidence="5">Benzoate-CoA ligase family protein</fullName>
    </submittedName>
</protein>
<evidence type="ECO:0000256" key="2">
    <source>
        <dbReference type="SAM" id="Phobius"/>
    </source>
</evidence>
<comment type="caution">
    <text evidence="5">The sequence shown here is derived from an EMBL/GenBank/DDBJ whole genome shotgun (WGS) entry which is preliminary data.</text>
</comment>
<feature type="domain" description="AMP-binding enzyme C-terminal" evidence="4">
    <location>
        <begin position="431"/>
        <end position="509"/>
    </location>
</feature>
<dbReference type="Pfam" id="PF00501">
    <property type="entry name" value="AMP-binding"/>
    <property type="match status" value="1"/>
</dbReference>
<keyword evidence="2" id="KW-1133">Transmembrane helix</keyword>
<evidence type="ECO:0000259" key="4">
    <source>
        <dbReference type="Pfam" id="PF13193"/>
    </source>
</evidence>
<dbReference type="AlphaFoldDB" id="M2Y4K4"/>
<dbReference type="STRING" id="1244869.H261_20487"/>